<keyword evidence="2" id="KW-1185">Reference proteome</keyword>
<evidence type="ECO:0000313" key="1">
    <source>
        <dbReference type="EMBL" id="KDB50588.1"/>
    </source>
</evidence>
<accession>A0A059KHM3</accession>
<protein>
    <submittedName>
        <fullName evidence="1">Uncharacterized protein</fullName>
    </submittedName>
</protein>
<proteinExistence type="predicted"/>
<dbReference type="AlphaFoldDB" id="A0A059KHM3"/>
<reference evidence="1 2" key="1">
    <citation type="journal article" date="2014" name="FEMS Microbiol. Ecol.">
        <title>Sphaerotilus natans encrusted with nanoball-shaped Fe(III) oxide minerals formed by nitrate-reducing mixotrophic Fe(II) oxidation.</title>
        <authorList>
            <person name="Park S."/>
            <person name="Kim D.H."/>
            <person name="Lee J.H."/>
            <person name="Hur H.G."/>
        </authorList>
    </citation>
    <scope>NUCLEOTIDE SEQUENCE [LARGE SCALE GENOMIC DNA]</scope>
    <source>
        <strain evidence="1 2">DSM 6575</strain>
    </source>
</reference>
<dbReference type="EMBL" id="AZRA01000125">
    <property type="protein sequence ID" value="KDB50588.1"/>
    <property type="molecule type" value="Genomic_DNA"/>
</dbReference>
<name>A0A059KHM3_9BURK</name>
<organism evidence="1 2">
    <name type="scientific">Sphaerotilus natans subsp. natans DSM 6575</name>
    <dbReference type="NCBI Taxonomy" id="1286631"/>
    <lineage>
        <taxon>Bacteria</taxon>
        <taxon>Pseudomonadati</taxon>
        <taxon>Pseudomonadota</taxon>
        <taxon>Betaproteobacteria</taxon>
        <taxon>Burkholderiales</taxon>
        <taxon>Sphaerotilaceae</taxon>
        <taxon>Sphaerotilus</taxon>
    </lineage>
</organism>
<comment type="caution">
    <text evidence="1">The sequence shown here is derived from an EMBL/GenBank/DDBJ whole genome shotgun (WGS) entry which is preliminary data.</text>
</comment>
<evidence type="ECO:0000313" key="2">
    <source>
        <dbReference type="Proteomes" id="UP000026714"/>
    </source>
</evidence>
<sequence length="50" mass="5507">MKTFDDPCAETLPQLTASPILTAGMPLMSTELLPVAAFPAWHFFGEQWTP</sequence>
<gene>
    <name evidence="1" type="ORF">X805_37960</name>
</gene>
<dbReference type="Proteomes" id="UP000026714">
    <property type="component" value="Unassembled WGS sequence"/>
</dbReference>